<dbReference type="SUPFAM" id="SSF160930">
    <property type="entry name" value="FlhC-like"/>
    <property type="match status" value="1"/>
</dbReference>
<feature type="region of interest" description="Disordered" evidence="9">
    <location>
        <begin position="173"/>
        <end position="194"/>
    </location>
</feature>
<evidence type="ECO:0000256" key="4">
    <source>
        <dbReference type="ARBA" id="ARBA00022833"/>
    </source>
</evidence>
<keyword evidence="7" id="KW-0010">Activator</keyword>
<evidence type="ECO:0000256" key="9">
    <source>
        <dbReference type="SAM" id="MobiDB-lite"/>
    </source>
</evidence>
<keyword evidence="10" id="KW-0282">Flagellum</keyword>
<dbReference type="GO" id="GO:0046872">
    <property type="term" value="F:metal ion binding"/>
    <property type="evidence" value="ECO:0007669"/>
    <property type="project" value="UniProtKB-KW"/>
</dbReference>
<evidence type="ECO:0000256" key="8">
    <source>
        <dbReference type="ARBA" id="ARBA00023163"/>
    </source>
</evidence>
<dbReference type="Proteomes" id="UP000322981">
    <property type="component" value="Unassembled WGS sequence"/>
</dbReference>
<keyword evidence="3" id="KW-1005">Bacterial flagellum biogenesis</keyword>
<dbReference type="InterPro" id="IPR007944">
    <property type="entry name" value="FlhC"/>
</dbReference>
<evidence type="ECO:0000256" key="1">
    <source>
        <dbReference type="ARBA" id="ARBA00022490"/>
    </source>
</evidence>
<keyword evidence="6" id="KW-0238">DNA-binding</keyword>
<proteinExistence type="predicted"/>
<gene>
    <name evidence="10" type="ORF">F2Q65_13065</name>
</gene>
<dbReference type="EMBL" id="VWXX01000022">
    <property type="protein sequence ID" value="KAA6184239.1"/>
    <property type="molecule type" value="Genomic_DNA"/>
</dbReference>
<dbReference type="GO" id="GO:1902208">
    <property type="term" value="P:regulation of bacterial-type flagellum assembly"/>
    <property type="evidence" value="ECO:0007669"/>
    <property type="project" value="InterPro"/>
</dbReference>
<sequence length="194" mass="21202">MRLERLNRTQQAVTLLQRGMRTSLVSHVSGLRSPVVRELHHEIHGDKPSGGPLPSLSGLLLSPRLRASASVFVALYRALGGTEVLHRVDLAALLKAHQLYQAQIEHLAAEATLGEPIDINAAWVIARDLTTGLARLHVCPHCAVHYLAGDLSRTALHCPLCILKRGRGWRRQRPPKVVPAETAPVPRIEATSPP</sequence>
<keyword evidence="4" id="KW-0862">Zinc</keyword>
<evidence type="ECO:0000256" key="6">
    <source>
        <dbReference type="ARBA" id="ARBA00023125"/>
    </source>
</evidence>
<protein>
    <submittedName>
        <fullName evidence="10">Flagellar transcriptional regulator FlhC</fullName>
    </submittedName>
</protein>
<dbReference type="OrthoDB" id="6858240at2"/>
<evidence type="ECO:0000256" key="2">
    <source>
        <dbReference type="ARBA" id="ARBA00022723"/>
    </source>
</evidence>
<dbReference type="GO" id="GO:0044781">
    <property type="term" value="P:bacterial-type flagellum organization"/>
    <property type="evidence" value="ECO:0007669"/>
    <property type="project" value="UniProtKB-KW"/>
</dbReference>
<evidence type="ECO:0000256" key="7">
    <source>
        <dbReference type="ARBA" id="ARBA00023159"/>
    </source>
</evidence>
<evidence type="ECO:0000313" key="11">
    <source>
        <dbReference type="Proteomes" id="UP000322981"/>
    </source>
</evidence>
<comment type="caution">
    <text evidence="10">The sequence shown here is derived from an EMBL/GenBank/DDBJ whole genome shotgun (WGS) entry which is preliminary data.</text>
</comment>
<dbReference type="GO" id="GO:0045893">
    <property type="term" value="P:positive regulation of DNA-templated transcription"/>
    <property type="evidence" value="ECO:0007669"/>
    <property type="project" value="InterPro"/>
</dbReference>
<keyword evidence="10" id="KW-0966">Cell projection</keyword>
<keyword evidence="2" id="KW-0479">Metal-binding</keyword>
<dbReference type="RefSeq" id="WP_150093857.1">
    <property type="nucleotide sequence ID" value="NZ_VWXX01000022.1"/>
</dbReference>
<keyword evidence="1" id="KW-0963">Cytoplasm</keyword>
<dbReference type="AlphaFoldDB" id="A0A5M8FHP5"/>
<dbReference type="GO" id="GO:0003677">
    <property type="term" value="F:DNA binding"/>
    <property type="evidence" value="ECO:0007669"/>
    <property type="project" value="UniProtKB-KW"/>
</dbReference>
<evidence type="ECO:0000256" key="3">
    <source>
        <dbReference type="ARBA" id="ARBA00022795"/>
    </source>
</evidence>
<reference evidence="10 11" key="1">
    <citation type="submission" date="2019-09" db="EMBL/GenBank/DDBJ databases">
        <title>Whole-genome sequence of the purple sulfur bacterium Thiohalocapsa marina DSM 19078.</title>
        <authorList>
            <person name="Kyndt J.A."/>
            <person name="Meyer T.E."/>
        </authorList>
    </citation>
    <scope>NUCLEOTIDE SEQUENCE [LARGE SCALE GENOMIC DNA]</scope>
    <source>
        <strain evidence="10 11">DSM 19078</strain>
    </source>
</reference>
<dbReference type="Pfam" id="PF05280">
    <property type="entry name" value="FlhC"/>
    <property type="match status" value="1"/>
</dbReference>
<evidence type="ECO:0000256" key="5">
    <source>
        <dbReference type="ARBA" id="ARBA00023015"/>
    </source>
</evidence>
<keyword evidence="8" id="KW-0804">Transcription</keyword>
<evidence type="ECO:0000313" key="10">
    <source>
        <dbReference type="EMBL" id="KAA6184239.1"/>
    </source>
</evidence>
<accession>A0A5M8FHP5</accession>
<keyword evidence="11" id="KW-1185">Reference proteome</keyword>
<keyword evidence="10" id="KW-0969">Cilium</keyword>
<name>A0A5M8FHP5_9GAMM</name>
<organism evidence="10 11">
    <name type="scientific">Thiohalocapsa marina</name>
    <dbReference type="NCBI Taxonomy" id="424902"/>
    <lineage>
        <taxon>Bacteria</taxon>
        <taxon>Pseudomonadati</taxon>
        <taxon>Pseudomonadota</taxon>
        <taxon>Gammaproteobacteria</taxon>
        <taxon>Chromatiales</taxon>
        <taxon>Chromatiaceae</taxon>
        <taxon>Thiohalocapsa</taxon>
    </lineage>
</organism>
<keyword evidence="5" id="KW-0805">Transcription regulation</keyword>